<evidence type="ECO:0000256" key="2">
    <source>
        <dbReference type="ARBA" id="ARBA00022475"/>
    </source>
</evidence>
<feature type="transmembrane region" description="Helical" evidence="6">
    <location>
        <begin position="46"/>
        <end position="66"/>
    </location>
</feature>
<keyword evidence="4 6" id="KW-1133">Transmembrane helix</keyword>
<dbReference type="PIRSF" id="PIRSF006060">
    <property type="entry name" value="AA_transporter"/>
    <property type="match status" value="1"/>
</dbReference>
<dbReference type="PANTHER" id="PTHR42770:SF7">
    <property type="entry name" value="MEMBRANE PROTEIN"/>
    <property type="match status" value="1"/>
</dbReference>
<dbReference type="Pfam" id="PF13520">
    <property type="entry name" value="AA_permease_2"/>
    <property type="match status" value="1"/>
</dbReference>
<keyword evidence="3 6" id="KW-0812">Transmembrane</keyword>
<dbReference type="GO" id="GO:0005886">
    <property type="term" value="C:plasma membrane"/>
    <property type="evidence" value="ECO:0007669"/>
    <property type="project" value="UniProtKB-SubCell"/>
</dbReference>
<feature type="transmembrane region" description="Helical" evidence="6">
    <location>
        <begin position="194"/>
        <end position="214"/>
    </location>
</feature>
<dbReference type="RefSeq" id="WP_070236051.1">
    <property type="nucleotide sequence ID" value="NZ_CP017478.1"/>
</dbReference>
<feature type="transmembrane region" description="Helical" evidence="6">
    <location>
        <begin position="268"/>
        <end position="289"/>
    </location>
</feature>
<dbReference type="AlphaFoldDB" id="A0A1D8P5P4"/>
<keyword evidence="2" id="KW-1003">Cell membrane</keyword>
<feature type="transmembrane region" description="Helical" evidence="6">
    <location>
        <begin position="226"/>
        <end position="248"/>
    </location>
</feature>
<dbReference type="InterPro" id="IPR002293">
    <property type="entry name" value="AA/rel_permease1"/>
</dbReference>
<keyword evidence="5 6" id="KW-0472">Membrane</keyword>
<evidence type="ECO:0000256" key="4">
    <source>
        <dbReference type="ARBA" id="ARBA00022989"/>
    </source>
</evidence>
<dbReference type="EMBL" id="CP017478">
    <property type="protein sequence ID" value="AOW19912.1"/>
    <property type="molecule type" value="Genomic_DNA"/>
</dbReference>
<feature type="transmembrane region" description="Helical" evidence="6">
    <location>
        <begin position="322"/>
        <end position="341"/>
    </location>
</feature>
<feature type="transmembrane region" description="Helical" evidence="6">
    <location>
        <begin position="124"/>
        <end position="144"/>
    </location>
</feature>
<feature type="transmembrane region" description="Helical" evidence="6">
    <location>
        <begin position="151"/>
        <end position="174"/>
    </location>
</feature>
<evidence type="ECO:0000313" key="8">
    <source>
        <dbReference type="Proteomes" id="UP000176050"/>
    </source>
</evidence>
<accession>A0A1D8P5P4</accession>
<dbReference type="InterPro" id="IPR050367">
    <property type="entry name" value="APC_superfamily"/>
</dbReference>
<dbReference type="Proteomes" id="UP000176050">
    <property type="component" value="Chromosome"/>
</dbReference>
<keyword evidence="8" id="KW-1185">Reference proteome</keyword>
<protein>
    <submittedName>
        <fullName evidence="7">Amino acid permease</fullName>
    </submittedName>
</protein>
<dbReference type="OrthoDB" id="9806937at2"/>
<feature type="transmembrane region" description="Helical" evidence="6">
    <location>
        <begin position="12"/>
        <end position="40"/>
    </location>
</feature>
<reference evidence="7 8" key="1">
    <citation type="submission" date="2016-10" db="EMBL/GenBank/DDBJ databases">
        <title>Lutibacter sp. LPB0138, isolated from marine gastropod.</title>
        <authorList>
            <person name="Kim E."/>
            <person name="Yi H."/>
        </authorList>
    </citation>
    <scope>NUCLEOTIDE SEQUENCE [LARGE SCALE GENOMIC DNA]</scope>
    <source>
        <strain evidence="7 8">LPB0138</strain>
    </source>
</reference>
<evidence type="ECO:0000313" key="7">
    <source>
        <dbReference type="EMBL" id="AOW19912.1"/>
    </source>
</evidence>
<dbReference type="Gene3D" id="1.20.1740.10">
    <property type="entry name" value="Amino acid/polyamine transporter I"/>
    <property type="match status" value="1"/>
</dbReference>
<evidence type="ECO:0000256" key="1">
    <source>
        <dbReference type="ARBA" id="ARBA00004651"/>
    </source>
</evidence>
<evidence type="ECO:0000256" key="5">
    <source>
        <dbReference type="ARBA" id="ARBA00023136"/>
    </source>
</evidence>
<evidence type="ECO:0000256" key="6">
    <source>
        <dbReference type="SAM" id="Phobius"/>
    </source>
</evidence>
<dbReference type="KEGG" id="lul:LPB138_04100"/>
<gene>
    <name evidence="7" type="ORF">LPB138_04100</name>
</gene>
<organism evidence="7 8">
    <name type="scientific">Urechidicola croceus</name>
    <dbReference type="NCBI Taxonomy" id="1850246"/>
    <lineage>
        <taxon>Bacteria</taxon>
        <taxon>Pseudomonadati</taxon>
        <taxon>Bacteroidota</taxon>
        <taxon>Flavobacteriia</taxon>
        <taxon>Flavobacteriales</taxon>
        <taxon>Flavobacteriaceae</taxon>
        <taxon>Urechidicola</taxon>
    </lineage>
</organism>
<dbReference type="GO" id="GO:0022857">
    <property type="term" value="F:transmembrane transporter activity"/>
    <property type="evidence" value="ECO:0007669"/>
    <property type="project" value="InterPro"/>
</dbReference>
<evidence type="ECO:0000256" key="3">
    <source>
        <dbReference type="ARBA" id="ARBA00022692"/>
    </source>
</evidence>
<dbReference type="PANTHER" id="PTHR42770">
    <property type="entry name" value="AMINO ACID TRANSPORTER-RELATED"/>
    <property type="match status" value="1"/>
</dbReference>
<name>A0A1D8P5P4_9FLAO</name>
<sequence length="435" mass="47171">MMKKEKGLKRSIGVLGLSANIINIIIGAGIFALPAIVAAGLGSASIFAYLFCGVLIILVMLCFAEVGSKISHPGGTYAYIEESFGKYAGFIIAILFIISMISSDAAIANALVDILGSFFPLFQIKFIKILFFLVLFLTLALINIKGIKEGILFVKIITLIKIIPLLVIVFVGFFDINIKNLYIESIPTLKDLGEISLILFFAFQGAESALSINGEVKNPQKSIPRAIFISVFIILITYILIQTVAQGVLGSSLVAYQENPLGELANQIFGPIGLTLVTIGAGISIFGALSSSLLSTPRILYSASIDKVIPISIISKVHSKYLTPYIAIAIYSFVAFLFATFGGFKQLAIISSGAILIIYLAVSLAVIKLRIKEKKNSKLETFRIPGGYTVPILSTIIILYFLSNLSKNEMIVTAIFIIVLSLIYLIINIFKKKNI</sequence>
<feature type="transmembrane region" description="Helical" evidence="6">
    <location>
        <begin position="411"/>
        <end position="430"/>
    </location>
</feature>
<dbReference type="STRING" id="1850246.LPB138_04100"/>
<feature type="transmembrane region" description="Helical" evidence="6">
    <location>
        <begin position="347"/>
        <end position="367"/>
    </location>
</feature>
<proteinExistence type="predicted"/>
<feature type="transmembrane region" description="Helical" evidence="6">
    <location>
        <begin position="87"/>
        <end position="112"/>
    </location>
</feature>
<comment type="subcellular location">
    <subcellularLocation>
        <location evidence="1">Cell membrane</location>
        <topology evidence="1">Multi-pass membrane protein</topology>
    </subcellularLocation>
</comment>
<feature type="transmembrane region" description="Helical" evidence="6">
    <location>
        <begin position="388"/>
        <end position="405"/>
    </location>
</feature>